<organism evidence="1 2">
    <name type="scientific">Smallanthus sonchifolius</name>
    <dbReference type="NCBI Taxonomy" id="185202"/>
    <lineage>
        <taxon>Eukaryota</taxon>
        <taxon>Viridiplantae</taxon>
        <taxon>Streptophyta</taxon>
        <taxon>Embryophyta</taxon>
        <taxon>Tracheophyta</taxon>
        <taxon>Spermatophyta</taxon>
        <taxon>Magnoliopsida</taxon>
        <taxon>eudicotyledons</taxon>
        <taxon>Gunneridae</taxon>
        <taxon>Pentapetalae</taxon>
        <taxon>asterids</taxon>
        <taxon>campanulids</taxon>
        <taxon>Asterales</taxon>
        <taxon>Asteraceae</taxon>
        <taxon>Asteroideae</taxon>
        <taxon>Heliantheae alliance</taxon>
        <taxon>Millerieae</taxon>
        <taxon>Smallanthus</taxon>
    </lineage>
</organism>
<gene>
    <name evidence="1" type="ORF">L1987_38545</name>
</gene>
<proteinExistence type="predicted"/>
<evidence type="ECO:0000313" key="2">
    <source>
        <dbReference type="Proteomes" id="UP001056120"/>
    </source>
</evidence>
<sequence length="614" mass="69973">MDDSNQHDQSSSAAANSSQPPSNFSSSYQYYSKILRKQFIGFLPSFSDLKFPEKITFLEQISSLYKRTVVPSTSRRSRGTCLPLPLPSASIEPFKLTPDASRVYVVLGDILEHIFFNLHSVQKNLQFWQAKAEGSNSQKVYFMVLERGPRAFFDGSGQLLHDYIFHGTGMQNLSSAASAHISERISILTSLRYSLATFLAQVYVEVDKVGEQILKEPEKSLTSLLGTINVLFLDLETSIGHVSAIRQTGSSVDGSYSSPLLFEKLPNMNQQGSQWTDCAIRDAINLIYLNLSKLDVYLSLLVAKHQKPRKITQHWLRYTVGAVGITIFSLWLLRHSRLAGSSDIDNWILDAKDSVTAFMTDHVEQPLIAIRDELFETFRKRHRGVMELEEVQLTSNSLHRMLLAFSEQTKGQKFPANASDQEMLEIVMDRYEKELMHPIQNLVGGELARAMLIQIQKLKLDIETAMLELNQILRANEINFAILAALPAFFLSLVVLMLLRAWVKQDTRAEGKGRIARVQRRLLIVEVEKRIMEFQNRIDQGLEKDAQCMYGLVLYALDRLYRAVERHARATGEWQCLRQDISDLGKPNLQTAHKLMVTSRMERMYDCLLPSMRR</sequence>
<dbReference type="EMBL" id="CM042029">
    <property type="protein sequence ID" value="KAI3795885.1"/>
    <property type="molecule type" value="Genomic_DNA"/>
</dbReference>
<comment type="caution">
    <text evidence="1">The sequence shown here is derived from an EMBL/GenBank/DDBJ whole genome shotgun (WGS) entry which is preliminary data.</text>
</comment>
<name>A0ACB9HJG6_9ASTR</name>
<dbReference type="Proteomes" id="UP001056120">
    <property type="component" value="Linkage Group LG12"/>
</dbReference>
<protein>
    <submittedName>
        <fullName evidence="1">Uncharacterized protein</fullName>
    </submittedName>
</protein>
<accession>A0ACB9HJG6</accession>
<keyword evidence="2" id="KW-1185">Reference proteome</keyword>
<reference evidence="2" key="1">
    <citation type="journal article" date="2022" name="Mol. Ecol. Resour.">
        <title>The genomes of chicory, endive, great burdock and yacon provide insights into Asteraceae palaeo-polyploidization history and plant inulin production.</title>
        <authorList>
            <person name="Fan W."/>
            <person name="Wang S."/>
            <person name="Wang H."/>
            <person name="Wang A."/>
            <person name="Jiang F."/>
            <person name="Liu H."/>
            <person name="Zhao H."/>
            <person name="Xu D."/>
            <person name="Zhang Y."/>
        </authorList>
    </citation>
    <scope>NUCLEOTIDE SEQUENCE [LARGE SCALE GENOMIC DNA]</scope>
    <source>
        <strain evidence="2">cv. Yunnan</strain>
    </source>
</reference>
<evidence type="ECO:0000313" key="1">
    <source>
        <dbReference type="EMBL" id="KAI3795885.1"/>
    </source>
</evidence>
<reference evidence="1 2" key="2">
    <citation type="journal article" date="2022" name="Mol. Ecol. Resour.">
        <title>The genomes of chicory, endive, great burdock and yacon provide insights into Asteraceae paleo-polyploidization history and plant inulin production.</title>
        <authorList>
            <person name="Fan W."/>
            <person name="Wang S."/>
            <person name="Wang H."/>
            <person name="Wang A."/>
            <person name="Jiang F."/>
            <person name="Liu H."/>
            <person name="Zhao H."/>
            <person name="Xu D."/>
            <person name="Zhang Y."/>
        </authorList>
    </citation>
    <scope>NUCLEOTIDE SEQUENCE [LARGE SCALE GENOMIC DNA]</scope>
    <source>
        <strain evidence="2">cv. Yunnan</strain>
        <tissue evidence="1">Leaves</tissue>
    </source>
</reference>